<dbReference type="InterPro" id="IPR029069">
    <property type="entry name" value="HotDog_dom_sf"/>
</dbReference>
<dbReference type="AlphaFoldDB" id="A0A2W5Q492"/>
<reference evidence="1 2" key="1">
    <citation type="submission" date="2017-08" db="EMBL/GenBank/DDBJ databases">
        <title>Infants hospitalized years apart are colonized by the same room-sourced microbial strains.</title>
        <authorList>
            <person name="Brooks B."/>
            <person name="Olm M.R."/>
            <person name="Firek B.A."/>
            <person name="Baker R."/>
            <person name="Thomas B.C."/>
            <person name="Morowitz M.J."/>
            <person name="Banfield J.F."/>
        </authorList>
    </citation>
    <scope>NUCLEOTIDE SEQUENCE [LARGE SCALE GENOMIC DNA]</scope>
    <source>
        <strain evidence="1">S2_005_002_R2_34</strain>
    </source>
</reference>
<dbReference type="EMBL" id="QFPW01000001">
    <property type="protein sequence ID" value="PZQ52157.1"/>
    <property type="molecule type" value="Genomic_DNA"/>
</dbReference>
<protein>
    <submittedName>
        <fullName evidence="1">Acyl-CoA thioesterase</fullName>
    </submittedName>
</protein>
<evidence type="ECO:0000313" key="1">
    <source>
        <dbReference type="EMBL" id="PZQ52157.1"/>
    </source>
</evidence>
<dbReference type="CDD" id="cd00586">
    <property type="entry name" value="4HBT"/>
    <property type="match status" value="1"/>
</dbReference>
<comment type="caution">
    <text evidence="1">The sequence shown here is derived from an EMBL/GenBank/DDBJ whole genome shotgun (WGS) entry which is preliminary data.</text>
</comment>
<sequence length="153" mass="17012">MEDQGFVWRRRVGFGDCDPARIAYTGRIPEFALEAIDAFWEDLLDGDHWFRQFDERGYATPFVHLEIDFSAPVTPRHPLLLAVEPTTVGNSSIAFMVTGRQDGVVCFVTRTVSVFVAIADFKKIPVPERVRAALEAGYPALRRDATGPGAARA</sequence>
<dbReference type="Proteomes" id="UP000249185">
    <property type="component" value="Unassembled WGS sequence"/>
</dbReference>
<gene>
    <name evidence="1" type="ORF">DI556_00345</name>
</gene>
<dbReference type="SUPFAM" id="SSF54637">
    <property type="entry name" value="Thioesterase/thiol ester dehydrase-isomerase"/>
    <property type="match status" value="1"/>
</dbReference>
<dbReference type="Pfam" id="PF13279">
    <property type="entry name" value="4HBT_2"/>
    <property type="match status" value="1"/>
</dbReference>
<accession>A0A2W5Q492</accession>
<dbReference type="Gene3D" id="3.10.129.10">
    <property type="entry name" value="Hotdog Thioesterase"/>
    <property type="match status" value="1"/>
</dbReference>
<name>A0A2W5Q492_RHOSU</name>
<organism evidence="1 2">
    <name type="scientific">Rhodovulum sulfidophilum</name>
    <name type="common">Rhodobacter sulfidophilus</name>
    <dbReference type="NCBI Taxonomy" id="35806"/>
    <lineage>
        <taxon>Bacteria</taxon>
        <taxon>Pseudomonadati</taxon>
        <taxon>Pseudomonadota</taxon>
        <taxon>Alphaproteobacteria</taxon>
        <taxon>Rhodobacterales</taxon>
        <taxon>Paracoccaceae</taxon>
        <taxon>Rhodovulum</taxon>
    </lineage>
</organism>
<proteinExistence type="predicted"/>
<evidence type="ECO:0000313" key="2">
    <source>
        <dbReference type="Proteomes" id="UP000249185"/>
    </source>
</evidence>